<name>A0A7C8M3Y3_9PLEO</name>
<dbReference type="EMBL" id="JAADJZ010000020">
    <property type="protein sequence ID" value="KAF2868096.1"/>
    <property type="molecule type" value="Genomic_DNA"/>
</dbReference>
<dbReference type="InterPro" id="IPR011992">
    <property type="entry name" value="EF-hand-dom_pair"/>
</dbReference>
<organism evidence="1 2">
    <name type="scientific">Massariosphaeria phaeospora</name>
    <dbReference type="NCBI Taxonomy" id="100035"/>
    <lineage>
        <taxon>Eukaryota</taxon>
        <taxon>Fungi</taxon>
        <taxon>Dikarya</taxon>
        <taxon>Ascomycota</taxon>
        <taxon>Pezizomycotina</taxon>
        <taxon>Dothideomycetes</taxon>
        <taxon>Pleosporomycetidae</taxon>
        <taxon>Pleosporales</taxon>
        <taxon>Pleosporales incertae sedis</taxon>
        <taxon>Massariosphaeria</taxon>
    </lineage>
</organism>
<comment type="caution">
    <text evidence="1">The sequence shown here is derived from an EMBL/GenBank/DDBJ whole genome shotgun (WGS) entry which is preliminary data.</text>
</comment>
<dbReference type="Proteomes" id="UP000481861">
    <property type="component" value="Unassembled WGS sequence"/>
</dbReference>
<dbReference type="AlphaFoldDB" id="A0A7C8M3Y3"/>
<evidence type="ECO:0000313" key="2">
    <source>
        <dbReference type="Proteomes" id="UP000481861"/>
    </source>
</evidence>
<sequence length="89" mass="9747">MKMGISVALPSMLSVSPLQPSWAIPSRTSKEVLCEADIDVLFDEVPALRDGGLHFDEFVVCMVRNGVLAGWDLSPTLTQVLNREFGARD</sequence>
<evidence type="ECO:0000313" key="1">
    <source>
        <dbReference type="EMBL" id="KAF2868096.1"/>
    </source>
</evidence>
<gene>
    <name evidence="1" type="ORF">BDV95DRAFT_157671</name>
</gene>
<protein>
    <submittedName>
        <fullName evidence="1">Uncharacterized protein</fullName>
    </submittedName>
</protein>
<dbReference type="SUPFAM" id="SSF47473">
    <property type="entry name" value="EF-hand"/>
    <property type="match status" value="1"/>
</dbReference>
<keyword evidence="2" id="KW-1185">Reference proteome</keyword>
<reference evidence="1 2" key="1">
    <citation type="submission" date="2020-01" db="EMBL/GenBank/DDBJ databases">
        <authorList>
            <consortium name="DOE Joint Genome Institute"/>
            <person name="Haridas S."/>
            <person name="Albert R."/>
            <person name="Binder M."/>
            <person name="Bloem J."/>
            <person name="Labutti K."/>
            <person name="Salamov A."/>
            <person name="Andreopoulos B."/>
            <person name="Baker S.E."/>
            <person name="Barry K."/>
            <person name="Bills G."/>
            <person name="Bluhm B.H."/>
            <person name="Cannon C."/>
            <person name="Castanera R."/>
            <person name="Culley D.E."/>
            <person name="Daum C."/>
            <person name="Ezra D."/>
            <person name="Gonzalez J.B."/>
            <person name="Henrissat B."/>
            <person name="Kuo A."/>
            <person name="Liang C."/>
            <person name="Lipzen A."/>
            <person name="Lutzoni F."/>
            <person name="Magnuson J."/>
            <person name="Mondo S."/>
            <person name="Nolan M."/>
            <person name="Ohm R."/>
            <person name="Pangilinan J."/>
            <person name="Park H.-J.H."/>
            <person name="Ramirez L."/>
            <person name="Alfaro M."/>
            <person name="Sun H."/>
            <person name="Tritt A."/>
            <person name="Yoshinaga Y."/>
            <person name="Zwiers L.-H.L."/>
            <person name="Turgeon B.G."/>
            <person name="Goodwin S.B."/>
            <person name="Spatafora J.W."/>
            <person name="Crous P.W."/>
            <person name="Grigoriev I.V."/>
        </authorList>
    </citation>
    <scope>NUCLEOTIDE SEQUENCE [LARGE SCALE GENOMIC DNA]</scope>
    <source>
        <strain evidence="1 2">CBS 611.86</strain>
    </source>
</reference>
<accession>A0A7C8M3Y3</accession>
<proteinExistence type="predicted"/>